<sequence>MKRKITKRLGIKKGERVKMLKKLVSLGILLFTFGCEDSYYLLGPEPTIYPEVKLLLNPRLEQDENGLYHLPMSRGSWQTIHRIAGIVIDVDTTTYIEGLRVKWESSHYWYLGDTLGYVVKQTINSEGQYVSLDTSYMVGFEGMEVPTTNQVSISNYDGEVNNMIAPVQTMIGDTMRVWAYYKTDVNWETLTWDTLEIPIVLD</sequence>
<dbReference type="EMBL" id="UINC01126374">
    <property type="protein sequence ID" value="SVD04816.1"/>
    <property type="molecule type" value="Genomic_DNA"/>
</dbReference>
<organism evidence="1">
    <name type="scientific">marine metagenome</name>
    <dbReference type="NCBI Taxonomy" id="408172"/>
    <lineage>
        <taxon>unclassified sequences</taxon>
        <taxon>metagenomes</taxon>
        <taxon>ecological metagenomes</taxon>
    </lineage>
</organism>
<reference evidence="1" key="1">
    <citation type="submission" date="2018-05" db="EMBL/GenBank/DDBJ databases">
        <authorList>
            <person name="Lanie J.A."/>
            <person name="Ng W.-L."/>
            <person name="Kazmierczak K.M."/>
            <person name="Andrzejewski T.M."/>
            <person name="Davidsen T.M."/>
            <person name="Wayne K.J."/>
            <person name="Tettelin H."/>
            <person name="Glass J.I."/>
            <person name="Rusch D."/>
            <person name="Podicherti R."/>
            <person name="Tsui H.-C.T."/>
            <person name="Winkler M.E."/>
        </authorList>
    </citation>
    <scope>NUCLEOTIDE SEQUENCE</scope>
</reference>
<proteinExistence type="predicted"/>
<accession>A0A382S4I0</accession>
<dbReference type="PROSITE" id="PS51257">
    <property type="entry name" value="PROKAR_LIPOPROTEIN"/>
    <property type="match status" value="1"/>
</dbReference>
<dbReference type="AlphaFoldDB" id="A0A382S4I0"/>
<name>A0A382S4I0_9ZZZZ</name>
<gene>
    <name evidence="1" type="ORF">METZ01_LOCUS357670</name>
</gene>
<evidence type="ECO:0000313" key="1">
    <source>
        <dbReference type="EMBL" id="SVD04816.1"/>
    </source>
</evidence>
<protein>
    <submittedName>
        <fullName evidence="1">Uncharacterized protein</fullName>
    </submittedName>
</protein>